<dbReference type="AlphaFoldDB" id="A0AAV9PFY7"/>
<dbReference type="RefSeq" id="XP_064661234.1">
    <property type="nucleotide sequence ID" value="XM_064799895.1"/>
</dbReference>
<proteinExistence type="predicted"/>
<evidence type="ECO:0000313" key="4">
    <source>
        <dbReference type="Proteomes" id="UP001337655"/>
    </source>
</evidence>
<evidence type="ECO:0000313" key="3">
    <source>
        <dbReference type="EMBL" id="KAK5172516.1"/>
    </source>
</evidence>
<keyword evidence="2" id="KW-1133">Transmembrane helix</keyword>
<organism evidence="3 4">
    <name type="scientific">Saxophila tyrrhenica</name>
    <dbReference type="NCBI Taxonomy" id="1690608"/>
    <lineage>
        <taxon>Eukaryota</taxon>
        <taxon>Fungi</taxon>
        <taxon>Dikarya</taxon>
        <taxon>Ascomycota</taxon>
        <taxon>Pezizomycotina</taxon>
        <taxon>Dothideomycetes</taxon>
        <taxon>Dothideomycetidae</taxon>
        <taxon>Mycosphaerellales</taxon>
        <taxon>Extremaceae</taxon>
        <taxon>Saxophila</taxon>
    </lineage>
</organism>
<dbReference type="Proteomes" id="UP001337655">
    <property type="component" value="Unassembled WGS sequence"/>
</dbReference>
<dbReference type="EMBL" id="JAVRRT010000004">
    <property type="protein sequence ID" value="KAK5172516.1"/>
    <property type="molecule type" value="Genomic_DNA"/>
</dbReference>
<sequence length="246" mass="25316">MAFNANTLSSISMPPTTPTAQPSTSTATTPTIVPQSPTTSPTPQTLPANSVKPRRSPPAPQQQHTIPIEEPLAQVLLTWFVQVIGLAAAIVFAVFAVLSWIDSQHAKAQANAANLLALAAICTQTLENTALKGLCDPFFTSAWPSIAAAVQTLLPYVPSSAAPSYSHVPDGSQGADTGAGLPHLPPATTGQKVGIGVGLGIGVTTLFVTGLTYFRIRGGGITAVLEPARGMIVRSGEVMTGPCSKK</sequence>
<feature type="compositionally biased region" description="Polar residues" evidence="1">
    <location>
        <begin position="1"/>
        <end position="13"/>
    </location>
</feature>
<evidence type="ECO:0000256" key="2">
    <source>
        <dbReference type="SAM" id="Phobius"/>
    </source>
</evidence>
<name>A0AAV9PFY7_9PEZI</name>
<keyword evidence="4" id="KW-1185">Reference proteome</keyword>
<gene>
    <name evidence="3" type="ORF">LTR77_002636</name>
</gene>
<feature type="transmembrane region" description="Helical" evidence="2">
    <location>
        <begin position="79"/>
        <end position="101"/>
    </location>
</feature>
<protein>
    <submittedName>
        <fullName evidence="3">Uncharacterized protein</fullName>
    </submittedName>
</protein>
<keyword evidence="2" id="KW-0812">Transmembrane</keyword>
<comment type="caution">
    <text evidence="3">The sequence shown here is derived from an EMBL/GenBank/DDBJ whole genome shotgun (WGS) entry which is preliminary data.</text>
</comment>
<reference evidence="3 4" key="1">
    <citation type="submission" date="2023-08" db="EMBL/GenBank/DDBJ databases">
        <title>Black Yeasts Isolated from many extreme environments.</title>
        <authorList>
            <person name="Coleine C."/>
            <person name="Stajich J.E."/>
            <person name="Selbmann L."/>
        </authorList>
    </citation>
    <scope>NUCLEOTIDE SEQUENCE [LARGE SCALE GENOMIC DNA]</scope>
    <source>
        <strain evidence="3 4">CCFEE 5935</strain>
    </source>
</reference>
<feature type="compositionally biased region" description="Low complexity" evidence="1">
    <location>
        <begin position="18"/>
        <end position="47"/>
    </location>
</feature>
<keyword evidence="2" id="KW-0472">Membrane</keyword>
<accession>A0AAV9PFY7</accession>
<dbReference type="GeneID" id="89923983"/>
<feature type="region of interest" description="Disordered" evidence="1">
    <location>
        <begin position="1"/>
        <end position="63"/>
    </location>
</feature>
<evidence type="ECO:0000256" key="1">
    <source>
        <dbReference type="SAM" id="MobiDB-lite"/>
    </source>
</evidence>